<feature type="transmembrane region" description="Helical" evidence="11">
    <location>
        <begin position="86"/>
        <end position="102"/>
    </location>
</feature>
<dbReference type="PRINTS" id="PR00119">
    <property type="entry name" value="CATATPASE"/>
</dbReference>
<feature type="transmembrane region" description="Helical" evidence="11">
    <location>
        <begin position="250"/>
        <end position="267"/>
    </location>
</feature>
<keyword evidence="5" id="KW-0547">Nucleotide-binding</keyword>
<dbReference type="SFLD" id="SFLDG00002">
    <property type="entry name" value="C1.7:_P-type_atpase_like"/>
    <property type="match status" value="1"/>
</dbReference>
<dbReference type="SUPFAM" id="SSF56784">
    <property type="entry name" value="HAD-like"/>
    <property type="match status" value="1"/>
</dbReference>
<evidence type="ECO:0000256" key="1">
    <source>
        <dbReference type="ARBA" id="ARBA00004141"/>
    </source>
</evidence>
<dbReference type="SFLD" id="SFLDF00027">
    <property type="entry name" value="p-type_atpase"/>
    <property type="match status" value="1"/>
</dbReference>
<dbReference type="PROSITE" id="PS00154">
    <property type="entry name" value="ATPASE_E1_E2"/>
    <property type="match status" value="1"/>
</dbReference>
<reference evidence="14" key="1">
    <citation type="submission" date="2017-09" db="EMBL/GenBank/DDBJ databases">
        <title>Depth-based differentiation of microbial function through sediment-hosted aquifers and enrichment of novel symbionts in the deep terrestrial subsurface.</title>
        <authorList>
            <person name="Probst A.J."/>
            <person name="Ladd B."/>
            <person name="Jarett J.K."/>
            <person name="Geller-Mcgrath D.E."/>
            <person name="Sieber C.M.K."/>
            <person name="Emerson J.B."/>
            <person name="Anantharaman K."/>
            <person name="Thomas B.C."/>
            <person name="Malmstrom R."/>
            <person name="Stieglmeier M."/>
            <person name="Klingl A."/>
            <person name="Woyke T."/>
            <person name="Ryan C.M."/>
            <person name="Banfield J.F."/>
        </authorList>
    </citation>
    <scope>NUCLEOTIDE SEQUENCE [LARGE SCALE GENOMIC DNA]</scope>
</reference>
<dbReference type="InterPro" id="IPR036412">
    <property type="entry name" value="HAD-like_sf"/>
</dbReference>
<dbReference type="GO" id="GO:0016020">
    <property type="term" value="C:membrane"/>
    <property type="evidence" value="ECO:0007669"/>
    <property type="project" value="UniProtKB-SubCell"/>
</dbReference>
<protein>
    <recommendedName>
        <fullName evidence="12">Cation-transporting P-type ATPase N-terminal domain-containing protein</fullName>
    </recommendedName>
</protein>
<keyword evidence="8" id="KW-1278">Translocase</keyword>
<evidence type="ECO:0000256" key="9">
    <source>
        <dbReference type="ARBA" id="ARBA00022989"/>
    </source>
</evidence>
<dbReference type="SUPFAM" id="SSF81665">
    <property type="entry name" value="Calcium ATPase, transmembrane domain M"/>
    <property type="match status" value="1"/>
</dbReference>
<dbReference type="InterPro" id="IPR044492">
    <property type="entry name" value="P_typ_ATPase_HD_dom"/>
</dbReference>
<dbReference type="GO" id="GO:0016887">
    <property type="term" value="F:ATP hydrolysis activity"/>
    <property type="evidence" value="ECO:0007669"/>
    <property type="project" value="InterPro"/>
</dbReference>
<dbReference type="SMART" id="SM00831">
    <property type="entry name" value="Cation_ATPase_N"/>
    <property type="match status" value="1"/>
</dbReference>
<feature type="domain" description="Cation-transporting P-type ATPase N-terminal" evidence="12">
    <location>
        <begin position="9"/>
        <end position="82"/>
    </location>
</feature>
<dbReference type="Pfam" id="PF00122">
    <property type="entry name" value="E1-E2_ATPase"/>
    <property type="match status" value="1"/>
</dbReference>
<dbReference type="InterPro" id="IPR023298">
    <property type="entry name" value="ATPase_P-typ_TM_dom_sf"/>
</dbReference>
<evidence type="ECO:0000256" key="11">
    <source>
        <dbReference type="SAM" id="Phobius"/>
    </source>
</evidence>
<dbReference type="SUPFAM" id="SSF81660">
    <property type="entry name" value="Metal cation-transporting ATPase, ATP-binding domain N"/>
    <property type="match status" value="1"/>
</dbReference>
<keyword evidence="2" id="KW-0597">Phosphoprotein</keyword>
<keyword evidence="6" id="KW-0067">ATP-binding</keyword>
<gene>
    <name evidence="13" type="ORF">COY67_01885</name>
</gene>
<dbReference type="InterPro" id="IPR004014">
    <property type="entry name" value="ATPase_P-typ_cation-transptr_N"/>
</dbReference>
<evidence type="ECO:0000313" key="13">
    <source>
        <dbReference type="EMBL" id="PIY94802.1"/>
    </source>
</evidence>
<dbReference type="FunFam" id="3.40.50.1000:FF:000211">
    <property type="entry name" value="Plasma membrane ATPase"/>
    <property type="match status" value="1"/>
</dbReference>
<dbReference type="InterPro" id="IPR023299">
    <property type="entry name" value="ATPase_P-typ_cyto_dom_N"/>
</dbReference>
<dbReference type="SUPFAM" id="SSF81653">
    <property type="entry name" value="Calcium ATPase, transduction domain A"/>
    <property type="match status" value="1"/>
</dbReference>
<dbReference type="GO" id="GO:0046872">
    <property type="term" value="F:metal ion binding"/>
    <property type="evidence" value="ECO:0007669"/>
    <property type="project" value="UniProtKB-KW"/>
</dbReference>
<dbReference type="Pfam" id="PF13246">
    <property type="entry name" value="Cation_ATPase"/>
    <property type="match status" value="1"/>
</dbReference>
<feature type="transmembrane region" description="Helical" evidence="11">
    <location>
        <begin position="821"/>
        <end position="841"/>
    </location>
</feature>
<feature type="transmembrane region" description="Helical" evidence="11">
    <location>
        <begin position="782"/>
        <end position="801"/>
    </location>
</feature>
<evidence type="ECO:0000256" key="6">
    <source>
        <dbReference type="ARBA" id="ARBA00022840"/>
    </source>
</evidence>
<dbReference type="Pfam" id="PF00689">
    <property type="entry name" value="Cation_ATPase_C"/>
    <property type="match status" value="1"/>
</dbReference>
<keyword evidence="4" id="KW-0479">Metal-binding</keyword>
<dbReference type="InterPro" id="IPR008250">
    <property type="entry name" value="ATPase_P-typ_transduc_dom_A_sf"/>
</dbReference>
<feature type="transmembrane region" description="Helical" evidence="11">
    <location>
        <begin position="680"/>
        <end position="705"/>
    </location>
</feature>
<dbReference type="PANTHER" id="PTHR42861">
    <property type="entry name" value="CALCIUM-TRANSPORTING ATPASE"/>
    <property type="match status" value="1"/>
</dbReference>
<dbReference type="AlphaFoldDB" id="A0A2M7RE58"/>
<dbReference type="NCBIfam" id="TIGR01494">
    <property type="entry name" value="ATPase_P-type"/>
    <property type="match status" value="2"/>
</dbReference>
<feature type="transmembrane region" description="Helical" evidence="11">
    <location>
        <begin position="856"/>
        <end position="877"/>
    </location>
</feature>
<feature type="transmembrane region" description="Helical" evidence="11">
    <location>
        <begin position="755"/>
        <end position="776"/>
    </location>
</feature>
<sequence>MIQKSIANVWHDKTIAETLQRLNTSVYGLDVSEVKRRRKLAGQNELPRAKKLTHLAIFFSQFKNTLVYILLIAAFISFFLGEHIDAYVILFAIFINVIVGYVQENKAQQALAELQSVVVPKALVIRQGSKRLIVANNLVPGDIIVLQAGSLIPADARLLEAHDLEMEEAALTGESAPVAKQIKKLLPGKALADRTNMVYMGTLVSHGVGLAVVTGIGIHTEIGQIAQMLSDTKDEPTPLQLKLKKFSRKLGFIILGICGVIFVIGIWQELDIIFMFNTAVAIAVAAIPEGLVVAVTVILAIGMQRVLKHKALVKKLIAAETLGSTTVICTDKTGTLTLGEMRVVKVVAFDKVWDVVSDFKKNFTALHDIMNTLKIATICNDAEFDQLGQPLGSATEKALLLIGSQMGLSRQRLETKTPRLVEIPFDSVYKFMATINKLNSKRKIVYVKGAPEYLLSQAVAYEKNGIHKKLDKAARQKIKQSISNLTKQQLRVIAVGYREVSMQTAIDVDNALDKLVWVGLLAMKDPLRHDSSATIAAVAQAGVRTVMITGDNRETAKSIGAELGLSTSDDAILEGAQLLELNDKQLAKIVKNISIYARVTPRDKLRIVKAWQSHGDVVAMTGDGINDAPALKQADIGVAVGSGTDVTKATADLVLLNNNYSALVAAVEQGRVIYDNIKKVVVYLLSDSFSEVLLIMGSLILGWPLPLLPAQILWINLVTDGFPHMALTLEDEEKEIMSEPPQEREKPILDTERNILIFTISTVTAIASLFIFQFYYKVYHDIDLARTVVFASLGIDSLLYVFSCRSLRHSIFNKQLFSNKYLLGAVGLGLLVQLVALYTPFFQKVLRTVPLGLDEWLVVIGLAMVVIVLIELIKWAFIIKRSHRLKAGD</sequence>
<evidence type="ECO:0000259" key="12">
    <source>
        <dbReference type="SMART" id="SM00831"/>
    </source>
</evidence>
<dbReference type="GO" id="GO:0005524">
    <property type="term" value="F:ATP binding"/>
    <property type="evidence" value="ECO:0007669"/>
    <property type="project" value="UniProtKB-KW"/>
</dbReference>
<evidence type="ECO:0000256" key="3">
    <source>
        <dbReference type="ARBA" id="ARBA00022692"/>
    </source>
</evidence>
<evidence type="ECO:0000256" key="5">
    <source>
        <dbReference type="ARBA" id="ARBA00022741"/>
    </source>
</evidence>
<feature type="transmembrane region" description="Helical" evidence="11">
    <location>
        <begin position="273"/>
        <end position="301"/>
    </location>
</feature>
<organism evidence="13 14">
    <name type="scientific">Candidatus Komeilibacteria bacterium CG_4_10_14_0_8_um_filter_37_78</name>
    <dbReference type="NCBI Taxonomy" id="1974471"/>
    <lineage>
        <taxon>Bacteria</taxon>
        <taxon>Candidatus Komeiliibacteriota</taxon>
    </lineage>
</organism>
<dbReference type="InterPro" id="IPR006068">
    <property type="entry name" value="ATPase_P-typ_cation-transptr_C"/>
</dbReference>
<dbReference type="InterPro" id="IPR059000">
    <property type="entry name" value="ATPase_P-type_domA"/>
</dbReference>
<name>A0A2M7RE58_9BACT</name>
<comment type="subcellular location">
    <subcellularLocation>
        <location evidence="1">Membrane</location>
        <topology evidence="1">Multi-pass membrane protein</topology>
    </subcellularLocation>
</comment>
<dbReference type="InterPro" id="IPR001757">
    <property type="entry name" value="P_typ_ATPase"/>
</dbReference>
<dbReference type="Gene3D" id="3.40.50.1000">
    <property type="entry name" value="HAD superfamily/HAD-like"/>
    <property type="match status" value="1"/>
</dbReference>
<keyword evidence="9 11" id="KW-1133">Transmembrane helix</keyword>
<evidence type="ECO:0000256" key="2">
    <source>
        <dbReference type="ARBA" id="ARBA00022553"/>
    </source>
</evidence>
<evidence type="ECO:0000256" key="10">
    <source>
        <dbReference type="ARBA" id="ARBA00023136"/>
    </source>
</evidence>
<dbReference type="SFLD" id="SFLDS00003">
    <property type="entry name" value="Haloacid_Dehalogenase"/>
    <property type="match status" value="1"/>
</dbReference>
<comment type="caution">
    <text evidence="13">The sequence shown here is derived from an EMBL/GenBank/DDBJ whole genome shotgun (WGS) entry which is preliminary data.</text>
</comment>
<accession>A0A2M7RE58</accession>
<evidence type="ECO:0000256" key="7">
    <source>
        <dbReference type="ARBA" id="ARBA00022842"/>
    </source>
</evidence>
<keyword evidence="10 11" id="KW-0472">Membrane</keyword>
<evidence type="ECO:0000256" key="8">
    <source>
        <dbReference type="ARBA" id="ARBA00022967"/>
    </source>
</evidence>
<evidence type="ECO:0000313" key="14">
    <source>
        <dbReference type="Proteomes" id="UP000228689"/>
    </source>
</evidence>
<proteinExistence type="predicted"/>
<dbReference type="PRINTS" id="PR00120">
    <property type="entry name" value="HATPASE"/>
</dbReference>
<dbReference type="InterPro" id="IPR018303">
    <property type="entry name" value="ATPase_P-typ_P_site"/>
</dbReference>
<evidence type="ECO:0000256" key="4">
    <source>
        <dbReference type="ARBA" id="ARBA00022723"/>
    </source>
</evidence>
<dbReference type="Pfam" id="PF00690">
    <property type="entry name" value="Cation_ATPase_N"/>
    <property type="match status" value="1"/>
</dbReference>
<dbReference type="Gene3D" id="2.70.150.10">
    <property type="entry name" value="Calcium-transporting ATPase, cytoplasmic transduction domain A"/>
    <property type="match status" value="1"/>
</dbReference>
<keyword evidence="7" id="KW-0460">Magnesium</keyword>
<keyword evidence="3 11" id="KW-0812">Transmembrane</keyword>
<dbReference type="Proteomes" id="UP000228689">
    <property type="component" value="Unassembled WGS sequence"/>
</dbReference>
<dbReference type="InterPro" id="IPR023214">
    <property type="entry name" value="HAD_sf"/>
</dbReference>
<dbReference type="EMBL" id="PFMC01000056">
    <property type="protein sequence ID" value="PIY94802.1"/>
    <property type="molecule type" value="Genomic_DNA"/>
</dbReference>
<dbReference type="Gene3D" id="3.40.1110.10">
    <property type="entry name" value="Calcium-transporting ATPase, cytoplasmic domain N"/>
    <property type="match status" value="1"/>
</dbReference>
<feature type="transmembrane region" description="Helical" evidence="11">
    <location>
        <begin position="55"/>
        <end position="80"/>
    </location>
</feature>
<dbReference type="Gene3D" id="1.20.1110.10">
    <property type="entry name" value="Calcium-transporting ATPase, transmembrane domain"/>
    <property type="match status" value="1"/>
</dbReference>
<dbReference type="Pfam" id="PF08282">
    <property type="entry name" value="Hydrolase_3"/>
    <property type="match status" value="1"/>
</dbReference>